<dbReference type="EMBL" id="CP001843">
    <property type="protein sequence ID" value="AEF86119.1"/>
    <property type="molecule type" value="Genomic_DNA"/>
</dbReference>
<dbReference type="Proteomes" id="UP000009223">
    <property type="component" value="Chromosome"/>
</dbReference>
<sequence>MIKVQFSDTDDIADLCIDGVFKTAFTQNTPESREAMRCILTAILKRELRVITITANEPPIHDLRDRQIRYDISISFNDGELANVEITLWPDAHEVLRLEYYVGKLFLNQDIKGKDKDYKDLKRVYQISLIANRRLFNDNNLVHHFEYHDREHNMPLGGRTTIITLELEKLGPVLQKPVSEMDAQERWAVFTRFCSDKSKRGLINELLAQEEGIAMAGQTIQGISKEQLEALRQMSREKYELDRQSYETQLRREAREKVRAEIQAEIQRELEEGQAEIQRELEKGQAEIQRELEKGQAEIQRELEKGQAEIQRELEKGRRELEERDRVIAELRRQLQEKA</sequence>
<reference evidence="3" key="1">
    <citation type="submission" date="2009-12" db="EMBL/GenBank/DDBJ databases">
        <title>Complete sequence of Treponema primitia strain ZAS-2.</title>
        <authorList>
            <person name="Tetu S.G."/>
            <person name="Matson E."/>
            <person name="Ren Q."/>
            <person name="Seshadri R."/>
            <person name="Elbourne L."/>
            <person name="Hassan K.A."/>
            <person name="Durkin A."/>
            <person name="Radune D."/>
            <person name="Mohamoud Y."/>
            <person name="Shay R."/>
            <person name="Jin S."/>
            <person name="Zhang X."/>
            <person name="Lucey K."/>
            <person name="Ballor N.R."/>
            <person name="Ottesen E."/>
            <person name="Rosenthal R."/>
            <person name="Allen A."/>
            <person name="Leadbetter J.R."/>
            <person name="Paulsen I.T."/>
        </authorList>
    </citation>
    <scope>NUCLEOTIDE SEQUENCE [LARGE SCALE GENOMIC DNA]</scope>
    <source>
        <strain evidence="3">ATCC BAA-887 / DSM 12427 / ZAS-2</strain>
    </source>
</reference>
<evidence type="ECO:0000313" key="3">
    <source>
        <dbReference type="Proteomes" id="UP000009223"/>
    </source>
</evidence>
<name>F5YJL8_TREPZ</name>
<evidence type="ECO:0000313" key="2">
    <source>
        <dbReference type="EMBL" id="AEF86119.1"/>
    </source>
</evidence>
<gene>
    <name evidence="2" type="ordered locus">TREPR_3396</name>
</gene>
<accession>F5YJL8</accession>
<dbReference type="RefSeq" id="WP_015706886.1">
    <property type="nucleotide sequence ID" value="NC_015578.1"/>
</dbReference>
<dbReference type="AlphaFoldDB" id="F5YJL8"/>
<organism evidence="2 3">
    <name type="scientific">Treponema primitia (strain ATCC BAA-887 / DSM 12427 / ZAS-2)</name>
    <dbReference type="NCBI Taxonomy" id="545694"/>
    <lineage>
        <taxon>Bacteria</taxon>
        <taxon>Pseudomonadati</taxon>
        <taxon>Spirochaetota</taxon>
        <taxon>Spirochaetia</taxon>
        <taxon>Spirochaetales</taxon>
        <taxon>Treponemataceae</taxon>
        <taxon>Treponema</taxon>
    </lineage>
</organism>
<dbReference type="STRING" id="545694.TREPR_3396"/>
<dbReference type="Pfam" id="PF12784">
    <property type="entry name" value="PDDEXK_2"/>
    <property type="match status" value="1"/>
</dbReference>
<keyword evidence="1" id="KW-0175">Coiled coil</keyword>
<protein>
    <recommendedName>
        <fullName evidence="4">Rpn family recombination-promoting nuclease/putative transposase</fullName>
    </recommendedName>
</protein>
<reference evidence="2 3" key="2">
    <citation type="journal article" date="2011" name="ISME J.">
        <title>RNA-seq reveals cooperative metabolic interactions between two termite-gut spirochete species in co-culture.</title>
        <authorList>
            <person name="Rosenthal A.Z."/>
            <person name="Matson E.G."/>
            <person name="Eldar A."/>
            <person name="Leadbetter J.R."/>
        </authorList>
    </citation>
    <scope>NUCLEOTIDE SEQUENCE [LARGE SCALE GENOMIC DNA]</scope>
    <source>
        <strain evidence="3">ATCC BAA-887 / DSM 12427 / ZAS-2</strain>
    </source>
</reference>
<dbReference type="OrthoDB" id="9803508at2"/>
<evidence type="ECO:0000256" key="1">
    <source>
        <dbReference type="SAM" id="Coils"/>
    </source>
</evidence>
<keyword evidence="3" id="KW-1185">Reference proteome</keyword>
<dbReference type="eggNOG" id="ENOG5030VJI">
    <property type="taxonomic scope" value="Bacteria"/>
</dbReference>
<evidence type="ECO:0008006" key="4">
    <source>
        <dbReference type="Google" id="ProtNLM"/>
    </source>
</evidence>
<proteinExistence type="predicted"/>
<dbReference type="HOGENOM" id="CLU_076608_0_0_12"/>
<dbReference type="KEGG" id="tpi:TREPR_3396"/>
<feature type="coiled-coil region" evidence="1">
    <location>
        <begin position="236"/>
        <end position="334"/>
    </location>
</feature>